<dbReference type="InterPro" id="IPR051122">
    <property type="entry name" value="SDR_DHRS6-like"/>
</dbReference>
<dbReference type="PROSITE" id="PS00061">
    <property type="entry name" value="ADH_SHORT"/>
    <property type="match status" value="1"/>
</dbReference>
<evidence type="ECO:0000256" key="1">
    <source>
        <dbReference type="ARBA" id="ARBA00006484"/>
    </source>
</evidence>
<keyword evidence="2" id="KW-0560">Oxidoreductase</keyword>
<reference evidence="4 5" key="2">
    <citation type="submission" date="2019-09" db="EMBL/GenBank/DDBJ databases">
        <authorList>
            <person name="Jin C."/>
        </authorList>
    </citation>
    <scope>NUCLEOTIDE SEQUENCE [LARGE SCALE GENOMIC DNA]</scope>
    <source>
        <strain evidence="4 5">BN140078</strain>
    </source>
</reference>
<dbReference type="PANTHER" id="PTHR43477:SF1">
    <property type="entry name" value="DIHYDROANTICAPSIN 7-DEHYDROGENASE"/>
    <property type="match status" value="1"/>
</dbReference>
<dbReference type="InterPro" id="IPR036291">
    <property type="entry name" value="NAD(P)-bd_dom_sf"/>
</dbReference>
<keyword evidence="5" id="KW-1185">Reference proteome</keyword>
<organism evidence="4 5">
    <name type="scientific">Chitinophaga agrisoli</name>
    <dbReference type="NCBI Taxonomy" id="2607653"/>
    <lineage>
        <taxon>Bacteria</taxon>
        <taxon>Pseudomonadati</taxon>
        <taxon>Bacteroidota</taxon>
        <taxon>Chitinophagia</taxon>
        <taxon>Chitinophagales</taxon>
        <taxon>Chitinophagaceae</taxon>
        <taxon>Chitinophaga</taxon>
    </lineage>
</organism>
<evidence type="ECO:0000313" key="5">
    <source>
        <dbReference type="Proteomes" id="UP000324611"/>
    </source>
</evidence>
<dbReference type="Pfam" id="PF13561">
    <property type="entry name" value="adh_short_C2"/>
    <property type="match status" value="1"/>
</dbReference>
<gene>
    <name evidence="4" type="ORF">F0L74_18930</name>
</gene>
<evidence type="ECO:0000256" key="2">
    <source>
        <dbReference type="ARBA" id="ARBA00023002"/>
    </source>
</evidence>
<dbReference type="Gene3D" id="3.40.50.720">
    <property type="entry name" value="NAD(P)-binding Rossmann-like Domain"/>
    <property type="match status" value="1"/>
</dbReference>
<sequence>MHLFRLDNKVAVVTGAGSGIGQAIAKVFAAQGAAVHIIELNEESGKGTVAEIFAEGGQAQAHGCNVAVQADVVKTIDAIQAEAGRIDILVNCAGIAHIGKLDTTAEADFDRVFQVNVKGTYNCMYAAIKHMKQQGGGVILNIASIASTVGIPDRFAYSMSKGAVLTMTLSVAKDYLHDNIRCNCVSPARVHTPFVDGFLAKNYPGKEQEMFEKLSKTQPIGRMAKPEEVGWLALYLCSEQAGFITGCDYPIDGGFIKLNN</sequence>
<dbReference type="InterPro" id="IPR002347">
    <property type="entry name" value="SDR_fam"/>
</dbReference>
<dbReference type="RefSeq" id="WP_149839441.1">
    <property type="nucleotide sequence ID" value="NZ_VUOC01000003.1"/>
</dbReference>
<dbReference type="InterPro" id="IPR057326">
    <property type="entry name" value="KR_dom"/>
</dbReference>
<dbReference type="PRINTS" id="PR00081">
    <property type="entry name" value="GDHRDH"/>
</dbReference>
<dbReference type="EMBL" id="VUOC01000003">
    <property type="protein sequence ID" value="KAA2241935.1"/>
    <property type="molecule type" value="Genomic_DNA"/>
</dbReference>
<dbReference type="SMART" id="SM00822">
    <property type="entry name" value="PKS_KR"/>
    <property type="match status" value="1"/>
</dbReference>
<accession>A0A5B2VSE2</accession>
<dbReference type="SUPFAM" id="SSF51735">
    <property type="entry name" value="NAD(P)-binding Rossmann-fold domains"/>
    <property type="match status" value="1"/>
</dbReference>
<name>A0A5B2VSE2_9BACT</name>
<dbReference type="CDD" id="cd05233">
    <property type="entry name" value="SDR_c"/>
    <property type="match status" value="1"/>
</dbReference>
<evidence type="ECO:0000259" key="3">
    <source>
        <dbReference type="SMART" id="SM00822"/>
    </source>
</evidence>
<comment type="similarity">
    <text evidence="1">Belongs to the short-chain dehydrogenases/reductases (SDR) family.</text>
</comment>
<dbReference type="FunFam" id="3.40.50.720:FF:000084">
    <property type="entry name" value="Short-chain dehydrogenase reductase"/>
    <property type="match status" value="1"/>
</dbReference>
<dbReference type="InterPro" id="IPR020904">
    <property type="entry name" value="Sc_DH/Rdtase_CS"/>
</dbReference>
<reference evidence="4 5" key="1">
    <citation type="submission" date="2019-09" db="EMBL/GenBank/DDBJ databases">
        <title>Chitinophaga ginsengihumi sp. nov., isolated from soil of ginseng rhizosphere.</title>
        <authorList>
            <person name="Lee J."/>
        </authorList>
    </citation>
    <scope>NUCLEOTIDE SEQUENCE [LARGE SCALE GENOMIC DNA]</scope>
    <source>
        <strain evidence="4 5">BN140078</strain>
    </source>
</reference>
<evidence type="ECO:0000313" key="4">
    <source>
        <dbReference type="EMBL" id="KAA2241935.1"/>
    </source>
</evidence>
<dbReference type="PANTHER" id="PTHR43477">
    <property type="entry name" value="DIHYDROANTICAPSIN 7-DEHYDROGENASE"/>
    <property type="match status" value="1"/>
</dbReference>
<feature type="domain" description="Ketoreductase" evidence="3">
    <location>
        <begin position="9"/>
        <end position="175"/>
    </location>
</feature>
<dbReference type="GO" id="GO:0016491">
    <property type="term" value="F:oxidoreductase activity"/>
    <property type="evidence" value="ECO:0007669"/>
    <property type="project" value="UniProtKB-KW"/>
</dbReference>
<comment type="caution">
    <text evidence="4">The sequence shown here is derived from an EMBL/GenBank/DDBJ whole genome shotgun (WGS) entry which is preliminary data.</text>
</comment>
<proteinExistence type="inferred from homology"/>
<protein>
    <submittedName>
        <fullName evidence="4">SDR family oxidoreductase</fullName>
    </submittedName>
</protein>
<dbReference type="NCBIfam" id="NF005559">
    <property type="entry name" value="PRK07231.1"/>
    <property type="match status" value="1"/>
</dbReference>
<dbReference type="PRINTS" id="PR00080">
    <property type="entry name" value="SDRFAMILY"/>
</dbReference>
<dbReference type="Proteomes" id="UP000324611">
    <property type="component" value="Unassembled WGS sequence"/>
</dbReference>
<dbReference type="AlphaFoldDB" id="A0A5B2VSE2"/>